<reference evidence="1" key="1">
    <citation type="journal article" date="2022" name="Mol. Ecol. Resour.">
        <title>The complete and closed genome of the facultative generalist Candidatus Endoriftia persephone from deep-sea hydrothermal vents.</title>
        <authorList>
            <person name="de Oliveira A.L."/>
            <person name="Srivastava A."/>
            <person name="Espada-Hinojosa S."/>
            <person name="Bright M."/>
        </authorList>
    </citation>
    <scope>NUCLEOTIDE SEQUENCE</scope>
    <source>
        <strain evidence="1">Tica-EPR-9o50.N</strain>
    </source>
</reference>
<accession>A0A9J7A0L1</accession>
<dbReference type="RefSeq" id="WP_138921766.1">
    <property type="nucleotide sequence ID" value="NZ_CP090569.1"/>
</dbReference>
<keyword evidence="2" id="KW-1185">Reference proteome</keyword>
<dbReference type="EMBL" id="CP090569">
    <property type="protein sequence ID" value="USF88691.1"/>
    <property type="molecule type" value="Genomic_DNA"/>
</dbReference>
<dbReference type="AlphaFoldDB" id="A0A9J7A0L1"/>
<organism evidence="1 2">
    <name type="scientific">Candidatus Endoriftia persephonae</name>
    <dbReference type="NCBI Taxonomy" id="393765"/>
    <lineage>
        <taxon>Bacteria</taxon>
        <taxon>Pseudomonadati</taxon>
        <taxon>Pseudomonadota</taxon>
        <taxon>Gammaproteobacteria</taxon>
        <taxon>Chromatiales</taxon>
        <taxon>Sedimenticolaceae</taxon>
        <taxon>Candidatus Endoriftia</taxon>
    </lineage>
</organism>
<evidence type="ECO:0008006" key="3">
    <source>
        <dbReference type="Google" id="ProtNLM"/>
    </source>
</evidence>
<name>A0A9J7A0L1_9GAMM</name>
<dbReference type="KEGG" id="eps:L0Y14_05525"/>
<sequence>MNRFLKNPHDYDCYIFGSSRTTLLDESRIKGHTCFNFSFSGGLVGEFNSFATYLKDRGYQPKLVIIGVDGFNFFTNDIKGTIPDYIAQKKSPPSIVQSYLSIDALKLSLRTLAGQSPLPRYYKKDFSIDILPDTQPYVPDINNHKYNAQKNNVFFEGNYKWYEKLANTFQDSEVVFYVPPISPWLIINKYKNNGTLDDYIHAIHSVSNIGPALYDFSLPSYITRDKSRTYDGSHYDVSTNNYIADAINAGEYNFGIKVNGLSYDTYHKLFLNAVSSSGI</sequence>
<gene>
    <name evidence="1" type="ORF">L0Y14_05525</name>
</gene>
<evidence type="ECO:0000313" key="2">
    <source>
        <dbReference type="Proteomes" id="UP001056649"/>
    </source>
</evidence>
<evidence type="ECO:0000313" key="1">
    <source>
        <dbReference type="EMBL" id="USF88691.1"/>
    </source>
</evidence>
<protein>
    <recommendedName>
        <fullName evidence="3">DUF1574 domain-containing protein</fullName>
    </recommendedName>
</protein>
<dbReference type="Proteomes" id="UP001056649">
    <property type="component" value="Chromosome"/>
</dbReference>
<proteinExistence type="predicted"/>